<reference evidence="3 4" key="1">
    <citation type="journal article" date="2015" name="Genome Biol. Evol.">
        <title>Comparative Genomics of a Bacterivorous Green Alga Reveals Evolutionary Causalities and Consequences of Phago-Mixotrophic Mode of Nutrition.</title>
        <authorList>
            <person name="Burns J.A."/>
            <person name="Paasch A."/>
            <person name="Narechania A."/>
            <person name="Kim E."/>
        </authorList>
    </citation>
    <scope>NUCLEOTIDE SEQUENCE [LARGE SCALE GENOMIC DNA]</scope>
    <source>
        <strain evidence="3 4">PLY_AMNH</strain>
    </source>
</reference>
<dbReference type="PANTHER" id="PTHR10887">
    <property type="entry name" value="DNA2/NAM7 HELICASE FAMILY"/>
    <property type="match status" value="1"/>
</dbReference>
<dbReference type="Proteomes" id="UP001190700">
    <property type="component" value="Unassembled WGS sequence"/>
</dbReference>
<dbReference type="InterPro" id="IPR041677">
    <property type="entry name" value="DNA2/NAM7_AAA_11"/>
</dbReference>
<dbReference type="SUPFAM" id="SSF52540">
    <property type="entry name" value="P-loop containing nucleoside triphosphate hydrolases"/>
    <property type="match status" value="2"/>
</dbReference>
<evidence type="ECO:0000259" key="2">
    <source>
        <dbReference type="Pfam" id="PF13086"/>
    </source>
</evidence>
<dbReference type="InterPro" id="IPR045055">
    <property type="entry name" value="DNA2/NAM7-like"/>
</dbReference>
<feature type="region of interest" description="Disordered" evidence="1">
    <location>
        <begin position="67"/>
        <end position="95"/>
    </location>
</feature>
<proteinExistence type="predicted"/>
<sequence>MKGVFASTSSTNHRPNTISSVYDTARLTRFPKAMYRCNICNVISRDLLQHDKHLEGKRHRTNAQIALGEAPVPQRPPGGAAGQKRAPATGGAAGCSKRAAKAARRHDRDMASVAVAAALLNRVTSDPTFLELLLNVRLDELDCRAAPQRGGAQWWRSDALPMEYRDEADMAARLRPLLLVEARATLAAVACPKGGAVEIQGVEPPVRTPSADLQLRLTMVKPPSSQAELDASDGLEALWALTFTIVGSGSLASARVRPGTVITLRPPRGEGQTGIPVAPAAMDILAMVVLPSLPGGKAPAAALEVQVGGPGMTWRACQLASVVVHERMYEACRDEVLDVPFRRELLTPSPADHRPPQPLAPASSITELNECQLAAASSFLQAVRRGQDHSGPPSTPSMHLVQGPPGTGKTSMLVWLLAQLGAAAAEARASGAARKVVVCAPSNKAVQLLCGRFVAAHPGHAARTTLIAAGGEDEHGESSTLIERVGLHGWVEHRAAALRQLAEQLVMARESASSKPIFESARQLLDEMQQRAAGFVASACGGALQVLRTRLVQLWRRPRQRTRKRWWRSYN</sequence>
<evidence type="ECO:0000313" key="3">
    <source>
        <dbReference type="EMBL" id="KAK3262287.1"/>
    </source>
</evidence>
<dbReference type="InterPro" id="IPR036236">
    <property type="entry name" value="Znf_C2H2_sf"/>
</dbReference>
<dbReference type="GO" id="GO:0004386">
    <property type="term" value="F:helicase activity"/>
    <property type="evidence" value="ECO:0007669"/>
    <property type="project" value="InterPro"/>
</dbReference>
<organism evidence="3 4">
    <name type="scientific">Cymbomonas tetramitiformis</name>
    <dbReference type="NCBI Taxonomy" id="36881"/>
    <lineage>
        <taxon>Eukaryota</taxon>
        <taxon>Viridiplantae</taxon>
        <taxon>Chlorophyta</taxon>
        <taxon>Pyramimonadophyceae</taxon>
        <taxon>Pyramimonadales</taxon>
        <taxon>Pyramimonadaceae</taxon>
        <taxon>Cymbomonas</taxon>
    </lineage>
</organism>
<dbReference type="SUPFAM" id="SSF57667">
    <property type="entry name" value="beta-beta-alpha zinc fingers"/>
    <property type="match status" value="1"/>
</dbReference>
<protein>
    <recommendedName>
        <fullName evidence="2">DNA2/NAM7 helicase helicase domain-containing protein</fullName>
    </recommendedName>
</protein>
<name>A0AAE0FMA4_9CHLO</name>
<comment type="caution">
    <text evidence="3">The sequence shown here is derived from an EMBL/GenBank/DDBJ whole genome shotgun (WGS) entry which is preliminary data.</text>
</comment>
<evidence type="ECO:0000256" key="1">
    <source>
        <dbReference type="SAM" id="MobiDB-lite"/>
    </source>
</evidence>
<dbReference type="AlphaFoldDB" id="A0AAE0FMA4"/>
<evidence type="ECO:0000313" key="4">
    <source>
        <dbReference type="Proteomes" id="UP001190700"/>
    </source>
</evidence>
<dbReference type="InterPro" id="IPR027417">
    <property type="entry name" value="P-loop_NTPase"/>
</dbReference>
<dbReference type="Gene3D" id="3.40.50.300">
    <property type="entry name" value="P-loop containing nucleotide triphosphate hydrolases"/>
    <property type="match status" value="1"/>
</dbReference>
<feature type="non-terminal residue" evidence="3">
    <location>
        <position position="571"/>
    </location>
</feature>
<dbReference type="EMBL" id="LGRX02016333">
    <property type="protein sequence ID" value="KAK3262287.1"/>
    <property type="molecule type" value="Genomic_DNA"/>
</dbReference>
<dbReference type="Pfam" id="PF13086">
    <property type="entry name" value="AAA_11"/>
    <property type="match status" value="1"/>
</dbReference>
<gene>
    <name evidence="3" type="ORF">CYMTET_28845</name>
</gene>
<keyword evidence="4" id="KW-1185">Reference proteome</keyword>
<feature type="domain" description="DNA2/NAM7 helicase helicase" evidence="2">
    <location>
        <begin position="368"/>
        <end position="496"/>
    </location>
</feature>
<accession>A0AAE0FMA4</accession>
<dbReference type="PANTHER" id="PTHR10887:SF495">
    <property type="entry name" value="HELICASE SENATAXIN ISOFORM X1-RELATED"/>
    <property type="match status" value="1"/>
</dbReference>